<feature type="domain" description="HTH lysR-type" evidence="1">
    <location>
        <begin position="3"/>
        <end position="60"/>
    </location>
</feature>
<dbReference type="PANTHER" id="PTHR30419">
    <property type="entry name" value="HTH-TYPE TRANSCRIPTIONAL REGULATOR YBHD"/>
    <property type="match status" value="1"/>
</dbReference>
<dbReference type="PROSITE" id="PS50931">
    <property type="entry name" value="HTH_LYSR"/>
    <property type="match status" value="1"/>
</dbReference>
<dbReference type="OrthoDB" id="8679465at2"/>
<evidence type="ECO:0000259" key="1">
    <source>
        <dbReference type="PROSITE" id="PS50931"/>
    </source>
</evidence>
<dbReference type="InterPro" id="IPR036388">
    <property type="entry name" value="WH-like_DNA-bd_sf"/>
</dbReference>
<dbReference type="InterPro" id="IPR000847">
    <property type="entry name" value="LysR_HTH_N"/>
</dbReference>
<evidence type="ECO:0000313" key="3">
    <source>
        <dbReference type="Proteomes" id="UP000000374"/>
    </source>
</evidence>
<dbReference type="Gene3D" id="1.10.10.10">
    <property type="entry name" value="Winged helix-like DNA-binding domain superfamily/Winged helix DNA-binding domain"/>
    <property type="match status" value="1"/>
</dbReference>
<protein>
    <submittedName>
        <fullName evidence="2">Transcriptional regulator, LysR family</fullName>
    </submittedName>
</protein>
<dbReference type="GO" id="GO:0003700">
    <property type="term" value="F:DNA-binding transcription factor activity"/>
    <property type="evidence" value="ECO:0007669"/>
    <property type="project" value="InterPro"/>
</dbReference>
<dbReference type="RefSeq" id="WP_011812282.1">
    <property type="nucleotide sequence ID" value="NC_008786.1"/>
</dbReference>
<dbReference type="GO" id="GO:0005829">
    <property type="term" value="C:cytosol"/>
    <property type="evidence" value="ECO:0007669"/>
    <property type="project" value="TreeGrafter"/>
</dbReference>
<keyword evidence="3" id="KW-1185">Reference proteome</keyword>
<sequence>MQIDLRDIDYFLACAMHGRVTLAAEALDVGSPVVIEAIRRLEEEFNIELLTPACRHSSLTPWALNFADAVRGLSAGYADAVRVISEMKSQKTSVLRIGFPDPGRARQMALPLSTLLREQPGLRP</sequence>
<dbReference type="InterPro" id="IPR036390">
    <property type="entry name" value="WH_DNA-bd_sf"/>
</dbReference>
<evidence type="ECO:0000313" key="2">
    <source>
        <dbReference type="EMBL" id="ABM60298.1"/>
    </source>
</evidence>
<dbReference type="STRING" id="391735.Veis_4600"/>
<dbReference type="AlphaFoldDB" id="A1WRP1"/>
<dbReference type="EMBL" id="CP000542">
    <property type="protein sequence ID" value="ABM60298.1"/>
    <property type="molecule type" value="Genomic_DNA"/>
</dbReference>
<dbReference type="GeneID" id="76462891"/>
<dbReference type="eggNOG" id="COG0583">
    <property type="taxonomic scope" value="Bacteria"/>
</dbReference>
<name>A1WRP1_VEREI</name>
<dbReference type="Proteomes" id="UP000000374">
    <property type="component" value="Chromosome"/>
</dbReference>
<dbReference type="KEGG" id="vei:Veis_4600"/>
<dbReference type="InterPro" id="IPR050950">
    <property type="entry name" value="HTH-type_LysR_regulators"/>
</dbReference>
<organism evidence="2 3">
    <name type="scientific">Verminephrobacter eiseniae (strain EF01-2)</name>
    <dbReference type="NCBI Taxonomy" id="391735"/>
    <lineage>
        <taxon>Bacteria</taxon>
        <taxon>Pseudomonadati</taxon>
        <taxon>Pseudomonadota</taxon>
        <taxon>Betaproteobacteria</taxon>
        <taxon>Burkholderiales</taxon>
        <taxon>Comamonadaceae</taxon>
        <taxon>Verminephrobacter</taxon>
    </lineage>
</organism>
<gene>
    <name evidence="2" type="ordered locus">Veis_4600</name>
</gene>
<dbReference type="Pfam" id="PF00126">
    <property type="entry name" value="HTH_1"/>
    <property type="match status" value="1"/>
</dbReference>
<dbReference type="HOGENOM" id="CLU_2002932_0_0_4"/>
<reference evidence="3" key="1">
    <citation type="submission" date="2006-12" db="EMBL/GenBank/DDBJ databases">
        <title>Complete sequence of chromosome 1 of Verminephrobacter eiseniae EF01-2.</title>
        <authorList>
            <person name="Copeland A."/>
            <person name="Lucas S."/>
            <person name="Lapidus A."/>
            <person name="Barry K."/>
            <person name="Detter J.C."/>
            <person name="Glavina del Rio T."/>
            <person name="Dalin E."/>
            <person name="Tice H."/>
            <person name="Pitluck S."/>
            <person name="Chertkov O."/>
            <person name="Brettin T."/>
            <person name="Bruce D."/>
            <person name="Han C."/>
            <person name="Tapia R."/>
            <person name="Gilna P."/>
            <person name="Schmutz J."/>
            <person name="Larimer F."/>
            <person name="Land M."/>
            <person name="Hauser L."/>
            <person name="Kyrpides N."/>
            <person name="Kim E."/>
            <person name="Stahl D."/>
            <person name="Richardson P."/>
        </authorList>
    </citation>
    <scope>NUCLEOTIDE SEQUENCE [LARGE SCALE GENOMIC DNA]</scope>
    <source>
        <strain evidence="3">EF01-2</strain>
    </source>
</reference>
<dbReference type="SUPFAM" id="SSF46785">
    <property type="entry name" value="Winged helix' DNA-binding domain"/>
    <property type="match status" value="1"/>
</dbReference>
<accession>A1WRP1</accession>
<proteinExistence type="predicted"/>